<evidence type="ECO:0000313" key="2">
    <source>
        <dbReference type="EMBL" id="CDH46485.1"/>
    </source>
</evidence>
<keyword evidence="1" id="KW-0051">Antiviral defense</keyword>
<dbReference type="NCBIfam" id="TIGR02593">
    <property type="entry name" value="CRISPR_cas5"/>
    <property type="match status" value="1"/>
</dbReference>
<dbReference type="Proteomes" id="UP000019184">
    <property type="component" value="Unassembled WGS sequence"/>
</dbReference>
<sequence length="239" mass="26840">MDTLSFRWSAKYGHFLRAEANVNALSYPTPPRTAVLGMLAAILGLEKDALATDLAGIRVAVSGAVPARFWHRVKLRKDPPTPLPWEVKRSQRGAENPAPEKAALINQEWLLKPNFLVHVAWPEQPARLAELAERIENRRWHFSPCMGLSELLCDVEFVARQVASPLPTGRHIVQGLCMADDVRLLTADNLGIHLLRLPHSVSANRVFRHVPYYLEHRGQPFPVETAAAWRVGEWTGLFS</sequence>
<reference evidence="2 3" key="1">
    <citation type="journal article" date="2014" name="ISME J.">
        <title>Candidatus Competibacter-lineage genomes retrieved from metagenomes reveal functional metabolic diversity.</title>
        <authorList>
            <person name="McIlroy S.J."/>
            <person name="Albertsen M."/>
            <person name="Andresen E.K."/>
            <person name="Saunders A.M."/>
            <person name="Kristiansen R."/>
            <person name="Stokholm-Bjerregaard M."/>
            <person name="Nielsen K.L."/>
            <person name="Nielsen P.H."/>
        </authorList>
    </citation>
    <scope>NUCLEOTIDE SEQUENCE [LARGE SCALE GENOMIC DNA]</scope>
    <source>
        <strain evidence="2 3">Run_B_J11</strain>
    </source>
</reference>
<organism evidence="2 3">
    <name type="scientific">Candidatus Contendobacter odensis Run_B_J11</name>
    <dbReference type="NCBI Taxonomy" id="1400861"/>
    <lineage>
        <taxon>Bacteria</taxon>
        <taxon>Pseudomonadati</taxon>
        <taxon>Pseudomonadota</taxon>
        <taxon>Gammaproteobacteria</taxon>
        <taxon>Candidatus Competibacteraceae</taxon>
        <taxon>Candidatus Contendibacter</taxon>
    </lineage>
</organism>
<accession>A0A7U7GEA1</accession>
<dbReference type="EMBL" id="CBTK010000261">
    <property type="protein sequence ID" value="CDH46485.1"/>
    <property type="molecule type" value="Genomic_DNA"/>
</dbReference>
<gene>
    <name evidence="2" type="ORF">BN874_460106</name>
</gene>
<dbReference type="GO" id="GO:0051607">
    <property type="term" value="P:defense response to virus"/>
    <property type="evidence" value="ECO:0007669"/>
    <property type="project" value="UniProtKB-KW"/>
</dbReference>
<dbReference type="AlphaFoldDB" id="A0A7U7GEA1"/>
<dbReference type="InterPro" id="IPR021124">
    <property type="entry name" value="CRISPR-assoc_prot_Cas5"/>
</dbReference>
<comment type="caution">
    <text evidence="2">The sequence shown here is derived from an EMBL/GenBank/DDBJ whole genome shotgun (WGS) entry which is preliminary data.</text>
</comment>
<dbReference type="RefSeq" id="WP_034435144.1">
    <property type="nucleotide sequence ID" value="NZ_CBTK010000261.1"/>
</dbReference>
<dbReference type="Gene3D" id="3.30.70.2660">
    <property type="match status" value="1"/>
</dbReference>
<evidence type="ECO:0000256" key="1">
    <source>
        <dbReference type="ARBA" id="ARBA00023118"/>
    </source>
</evidence>
<keyword evidence="3" id="KW-1185">Reference proteome</keyword>
<dbReference type="GO" id="GO:0043571">
    <property type="term" value="P:maintenance of CRISPR repeat elements"/>
    <property type="evidence" value="ECO:0007669"/>
    <property type="project" value="InterPro"/>
</dbReference>
<proteinExistence type="predicted"/>
<dbReference type="Pfam" id="PF09704">
    <property type="entry name" value="Cas_Cas5d"/>
    <property type="match status" value="1"/>
</dbReference>
<protein>
    <submittedName>
        <fullName evidence="2">CRISPR-associated protein, Cas5h family</fullName>
    </submittedName>
</protein>
<evidence type="ECO:0000313" key="3">
    <source>
        <dbReference type="Proteomes" id="UP000019184"/>
    </source>
</evidence>
<dbReference type="InterPro" id="IPR013422">
    <property type="entry name" value="CRISPR-assoc_prot_Cas5_N"/>
</dbReference>
<dbReference type="OrthoDB" id="1805474at2"/>
<name>A0A7U7GEA1_9GAMM</name>